<feature type="compositionally biased region" description="Polar residues" evidence="1">
    <location>
        <begin position="278"/>
        <end position="290"/>
    </location>
</feature>
<evidence type="ECO:0000256" key="1">
    <source>
        <dbReference type="SAM" id="MobiDB-lite"/>
    </source>
</evidence>
<dbReference type="Proteomes" id="UP000777482">
    <property type="component" value="Unassembled WGS sequence"/>
</dbReference>
<comment type="caution">
    <text evidence="2">The sequence shown here is derived from an EMBL/GenBank/DDBJ whole genome shotgun (WGS) entry which is preliminary data.</text>
</comment>
<name>A0A9P7B9A9_RHOMI</name>
<gene>
    <name evidence="2" type="ORF">C6P46_000308</name>
</gene>
<evidence type="ECO:0000313" key="3">
    <source>
        <dbReference type="Proteomes" id="UP000777482"/>
    </source>
</evidence>
<reference evidence="2 3" key="1">
    <citation type="submission" date="2020-11" db="EMBL/GenBank/DDBJ databases">
        <title>Kefir isolates.</title>
        <authorList>
            <person name="Marcisauskas S."/>
            <person name="Kim Y."/>
            <person name="Blasche S."/>
        </authorList>
    </citation>
    <scope>NUCLEOTIDE SEQUENCE [LARGE SCALE GENOMIC DNA]</scope>
    <source>
        <strain evidence="2 3">KR</strain>
    </source>
</reference>
<feature type="region of interest" description="Disordered" evidence="1">
    <location>
        <begin position="733"/>
        <end position="760"/>
    </location>
</feature>
<evidence type="ECO:0008006" key="4">
    <source>
        <dbReference type="Google" id="ProtNLM"/>
    </source>
</evidence>
<dbReference type="InterPro" id="IPR023393">
    <property type="entry name" value="START-like_dom_sf"/>
</dbReference>
<feature type="compositionally biased region" description="Low complexity" evidence="1">
    <location>
        <begin position="301"/>
        <end position="315"/>
    </location>
</feature>
<feature type="region of interest" description="Disordered" evidence="1">
    <location>
        <begin position="563"/>
        <end position="611"/>
    </location>
</feature>
<dbReference type="EMBL" id="PUHQ01000010">
    <property type="protein sequence ID" value="KAG0665209.1"/>
    <property type="molecule type" value="Genomic_DNA"/>
</dbReference>
<keyword evidence="3" id="KW-1185">Reference proteome</keyword>
<proteinExistence type="predicted"/>
<evidence type="ECO:0000313" key="2">
    <source>
        <dbReference type="EMBL" id="KAG0665209.1"/>
    </source>
</evidence>
<feature type="compositionally biased region" description="Pro residues" evidence="1">
    <location>
        <begin position="317"/>
        <end position="327"/>
    </location>
</feature>
<dbReference type="Gene3D" id="3.30.530.20">
    <property type="match status" value="1"/>
</dbReference>
<feature type="region of interest" description="Disordered" evidence="1">
    <location>
        <begin position="12"/>
        <end position="57"/>
    </location>
</feature>
<feature type="compositionally biased region" description="Polar residues" evidence="1">
    <location>
        <begin position="581"/>
        <end position="590"/>
    </location>
</feature>
<organism evidence="2 3">
    <name type="scientific">Rhodotorula mucilaginosa</name>
    <name type="common">Yeast</name>
    <name type="synonym">Rhodotorula rubra</name>
    <dbReference type="NCBI Taxonomy" id="5537"/>
    <lineage>
        <taxon>Eukaryota</taxon>
        <taxon>Fungi</taxon>
        <taxon>Dikarya</taxon>
        <taxon>Basidiomycota</taxon>
        <taxon>Pucciniomycotina</taxon>
        <taxon>Microbotryomycetes</taxon>
        <taxon>Sporidiobolales</taxon>
        <taxon>Sporidiobolaceae</taxon>
        <taxon>Rhodotorula</taxon>
    </lineage>
</organism>
<feature type="compositionally biased region" description="Basic and acidic residues" evidence="1">
    <location>
        <begin position="571"/>
        <end position="580"/>
    </location>
</feature>
<dbReference type="AlphaFoldDB" id="A0A9P7B9A9"/>
<accession>A0A9P7B9A9</accession>
<sequence length="760" mass="82127">MLAAPPIYAALKRPAYPPPAASPASQPAPLPQTAGSASTARPRQRGEPHRHAQAVRDALHEAQRLADQIDEALTVAEQSSRDEGIGIIASLEKRGWVHHTTTSGVRMFHSAAQVPVEARLDRSRPALSLARSNSSHPNSRGLRADEPLPYFRGEGWIEGSWKREDVAATIVSLDARSVWDSKLERARSQVIEHLNETDSLCHTHLKSSLVSDRDLCVVTSSLADDRPEKSNVTYVLSASVEDPLVPPSSATTTVHLNAFALRSLPRPPHYEAPALWPSPSSRTRQTNGSPPTRPAHRRNRSTASALHTTSSLLGTIPLPPVPPPPPQTEDKSSDEPTSAIRPRLLSAQTHVGHPQPPPLLHTLSNYTSATSSYGYTGSISPSDVAGPYPPMTFLTQGAGQLALQKRGGPAPPVSDGPGLAVSMVIHALPGYNLPQTTVDQLSVLLPLNIASIGRYLATHGFAPYLSRACGHLHIREESFDTQSGKYRVVFTVSAEARDDPNHQARIRFFGGCFGRGRFQVEVRHVDPKAWTLDWDLPPRPEDVNRFDLRREAEEIGGEGSGLWRSKVSLRRPGEDDRSTAERPTSSNSLFSPVERDDPSARDPALQPGPLGGCTVYIPTSATQPSLPVVVTVERTTTVSTTLPLARRQGVSNALAQAAQVALDDHLSLCSSVEELLECGVEGTEERAEVCLKGTRLVLRELETAQAREEVSAHAASAAAAFAARKNALRSPLSRSTILLRDPVPRSRSSGTPDPRAERSE</sequence>
<dbReference type="OrthoDB" id="2535636at2759"/>
<feature type="compositionally biased region" description="Pro residues" evidence="1">
    <location>
        <begin position="15"/>
        <end position="30"/>
    </location>
</feature>
<dbReference type="SUPFAM" id="SSF55961">
    <property type="entry name" value="Bet v1-like"/>
    <property type="match status" value="1"/>
</dbReference>
<protein>
    <recommendedName>
        <fullName evidence="4">START domain-containing protein</fullName>
    </recommendedName>
</protein>
<feature type="region of interest" description="Disordered" evidence="1">
    <location>
        <begin position="270"/>
        <end position="337"/>
    </location>
</feature>